<name>A0A2I2M8D8_9FLAO</name>
<dbReference type="SUPFAM" id="SSF53067">
    <property type="entry name" value="Actin-like ATPase domain"/>
    <property type="match status" value="1"/>
</dbReference>
<reference evidence="1 2" key="1">
    <citation type="submission" date="2017-11" db="EMBL/GenBank/DDBJ databases">
        <authorList>
            <person name="Duchaud E."/>
        </authorList>
    </citation>
    <scope>NUCLEOTIDE SEQUENCE [LARGE SCALE GENOMIC DNA]</scope>
    <source>
        <strain evidence="1 2">TNO010</strain>
    </source>
</reference>
<evidence type="ECO:0000313" key="2">
    <source>
        <dbReference type="Proteomes" id="UP000490060"/>
    </source>
</evidence>
<dbReference type="InterPro" id="IPR005338">
    <property type="entry name" value="Anhydro_N_Ac-Mur_kinase"/>
</dbReference>
<keyword evidence="1" id="KW-0808">Transferase</keyword>
<dbReference type="EMBL" id="OENE01000010">
    <property type="protein sequence ID" value="SOU88310.1"/>
    <property type="molecule type" value="Genomic_DNA"/>
</dbReference>
<dbReference type="AlphaFoldDB" id="A0A2I2M8D8"/>
<dbReference type="GO" id="GO:0005524">
    <property type="term" value="F:ATP binding"/>
    <property type="evidence" value="ECO:0007669"/>
    <property type="project" value="InterPro"/>
</dbReference>
<dbReference type="GO" id="GO:0009254">
    <property type="term" value="P:peptidoglycan turnover"/>
    <property type="evidence" value="ECO:0007669"/>
    <property type="project" value="InterPro"/>
</dbReference>
<evidence type="ECO:0000313" key="1">
    <source>
        <dbReference type="EMBL" id="SOU88310.1"/>
    </source>
</evidence>
<dbReference type="GO" id="GO:0016301">
    <property type="term" value="F:kinase activity"/>
    <property type="evidence" value="ECO:0007669"/>
    <property type="project" value="UniProtKB-KW"/>
</dbReference>
<dbReference type="PANTHER" id="PTHR30605:SF0">
    <property type="entry name" value="ANHYDRO-N-ACETYLMURAMIC ACID KINASE"/>
    <property type="match status" value="1"/>
</dbReference>
<dbReference type="GO" id="GO:0006040">
    <property type="term" value="P:amino sugar metabolic process"/>
    <property type="evidence" value="ECO:0007669"/>
    <property type="project" value="InterPro"/>
</dbReference>
<dbReference type="Proteomes" id="UP000490060">
    <property type="component" value="Unassembled WGS sequence"/>
</dbReference>
<gene>
    <name evidence="1" type="ORF">TNO010_180005</name>
</gene>
<proteinExistence type="predicted"/>
<accession>A0A2I2M8D8</accession>
<sequence length="371" mass="41800">MNDDFYFIIGLMSGTSLDGIDLVFVKFDKKNYKDFKILAAETIAYSNAWKGKLQEAISFSKDDLIRLDIEYAVLLSEEINQFIEKNKIDNIDFIASHGHTILHQPAKGITLQIGHGKIISEKTNQKVICDFRTQDVALGGQGAPLVPIGDELLFSNYNFCVNLGGFANVSYQKKNQNNVKDSLKDNSDENNQENTRIAFDICPVNIVLNHYVQKLGFEYDDKGQIAKSAIINQELLTKLNALDFYKKSAPKSLGLEWVRLIIFPLIDTLEKDIPTILRTFIEHAAIQIGKIIHKNDIVLITGGGVFNDFLMNRIEFYAEQKIEIPSKALINYKEALIFAFLGLLRIENQVNCLKSVTGAKKDHSSGVIFNK</sequence>
<dbReference type="PANTHER" id="PTHR30605">
    <property type="entry name" value="ANHYDRO-N-ACETYLMURAMIC ACID KINASE"/>
    <property type="match status" value="1"/>
</dbReference>
<dbReference type="InterPro" id="IPR043129">
    <property type="entry name" value="ATPase_NBD"/>
</dbReference>
<organism evidence="1 2">
    <name type="scientific">Tenacibaculum finnmarkense genomovar ulcerans</name>
    <dbReference type="NCBI Taxonomy" id="2781388"/>
    <lineage>
        <taxon>Bacteria</taxon>
        <taxon>Pseudomonadati</taxon>
        <taxon>Bacteroidota</taxon>
        <taxon>Flavobacteriia</taxon>
        <taxon>Flavobacteriales</taxon>
        <taxon>Flavobacteriaceae</taxon>
        <taxon>Tenacibaculum</taxon>
        <taxon>Tenacibaculum finnmarkense</taxon>
    </lineage>
</organism>
<protein>
    <submittedName>
        <fullName evidence="1">Anhydro-N-acetylmuramic acid kinase</fullName>
    </submittedName>
</protein>
<dbReference type="RefSeq" id="WP_172505081.1">
    <property type="nucleotide sequence ID" value="NZ_OENE01000010.1"/>
</dbReference>
<dbReference type="GO" id="GO:0016773">
    <property type="term" value="F:phosphotransferase activity, alcohol group as acceptor"/>
    <property type="evidence" value="ECO:0007669"/>
    <property type="project" value="InterPro"/>
</dbReference>
<keyword evidence="1" id="KW-0418">Kinase</keyword>
<dbReference type="Pfam" id="PF03702">
    <property type="entry name" value="AnmK"/>
    <property type="match status" value="2"/>
</dbReference>
<dbReference type="Gene3D" id="3.30.420.40">
    <property type="match status" value="2"/>
</dbReference>